<dbReference type="GO" id="GO:0016779">
    <property type="term" value="F:nucleotidyltransferase activity"/>
    <property type="evidence" value="ECO:0007669"/>
    <property type="project" value="TreeGrafter"/>
</dbReference>
<dbReference type="PANTHER" id="PTHR10953:SF247">
    <property type="entry name" value="SLL6053 PROTEIN"/>
    <property type="match status" value="1"/>
</dbReference>
<reference evidence="2 3" key="1">
    <citation type="journal article" date="2013" name="Genome Biol. Evol.">
        <title>Genomes of Stigonematalean cyanobacteria (subsection V) and the evolution of oxygenic photosynthesis from prokaryotes to plastids.</title>
        <authorList>
            <person name="Dagan T."/>
            <person name="Roettger M."/>
            <person name="Stucken K."/>
            <person name="Landan G."/>
            <person name="Koch R."/>
            <person name="Major P."/>
            <person name="Gould S.B."/>
            <person name="Goremykin V.V."/>
            <person name="Rippka R."/>
            <person name="Tandeau de Marsac N."/>
            <person name="Gugger M."/>
            <person name="Lockhart P.J."/>
            <person name="Allen J.F."/>
            <person name="Brune I."/>
            <person name="Maus I."/>
            <person name="Puhler A."/>
            <person name="Martin W.F."/>
        </authorList>
    </citation>
    <scope>NUCLEOTIDE SEQUENCE [LARGE SCALE GENOMIC DNA]</scope>
    <source>
        <strain evidence="2 3">PCC 7110</strain>
    </source>
</reference>
<name>A0A139WQI0_9CYAN</name>
<dbReference type="InterPro" id="IPR022500">
    <property type="entry name" value="PRTRC_ThiF"/>
</dbReference>
<dbReference type="InterPro" id="IPR035985">
    <property type="entry name" value="Ubiquitin-activating_enz"/>
</dbReference>
<dbReference type="STRING" id="128403.WA1_49045"/>
<dbReference type="EMBL" id="ANNX02000064">
    <property type="protein sequence ID" value="KYC34689.1"/>
    <property type="molecule type" value="Genomic_DNA"/>
</dbReference>
<dbReference type="AlphaFoldDB" id="A0A139WQI0"/>
<protein>
    <submittedName>
        <fullName evidence="2">Thiamine biosynthesis protein ThiF</fullName>
    </submittedName>
</protein>
<dbReference type="NCBIfam" id="TIGR03736">
    <property type="entry name" value="PRTRC_ThiF"/>
    <property type="match status" value="1"/>
</dbReference>
<dbReference type="GO" id="GO:0008641">
    <property type="term" value="F:ubiquitin-like modifier activating enzyme activity"/>
    <property type="evidence" value="ECO:0007669"/>
    <property type="project" value="InterPro"/>
</dbReference>
<accession>A0A139WQI0</accession>
<dbReference type="InterPro" id="IPR000594">
    <property type="entry name" value="ThiF_NAD_FAD-bd"/>
</dbReference>
<dbReference type="SUPFAM" id="SSF69572">
    <property type="entry name" value="Activating enzymes of the ubiquitin-like proteins"/>
    <property type="match status" value="1"/>
</dbReference>
<dbReference type="GO" id="GO:0005737">
    <property type="term" value="C:cytoplasm"/>
    <property type="evidence" value="ECO:0007669"/>
    <property type="project" value="TreeGrafter"/>
</dbReference>
<evidence type="ECO:0000313" key="3">
    <source>
        <dbReference type="Proteomes" id="UP000076925"/>
    </source>
</evidence>
<feature type="domain" description="THIF-type NAD/FAD binding fold" evidence="1">
    <location>
        <begin position="44"/>
        <end position="203"/>
    </location>
</feature>
<comment type="caution">
    <text evidence="2">The sequence shown here is derived from an EMBL/GenBank/DDBJ whole genome shotgun (WGS) entry which is preliminary data.</text>
</comment>
<dbReference type="GO" id="GO:0004792">
    <property type="term" value="F:thiosulfate-cyanide sulfurtransferase activity"/>
    <property type="evidence" value="ECO:0007669"/>
    <property type="project" value="TreeGrafter"/>
</dbReference>
<dbReference type="CDD" id="cd01483">
    <property type="entry name" value="E1_enzyme_family"/>
    <property type="match status" value="1"/>
</dbReference>
<keyword evidence="3" id="KW-1185">Reference proteome</keyword>
<evidence type="ECO:0000313" key="2">
    <source>
        <dbReference type="EMBL" id="KYC34689.1"/>
    </source>
</evidence>
<organism evidence="2 3">
    <name type="scientific">Scytonema hofmannii PCC 7110</name>
    <dbReference type="NCBI Taxonomy" id="128403"/>
    <lineage>
        <taxon>Bacteria</taxon>
        <taxon>Bacillati</taxon>
        <taxon>Cyanobacteriota</taxon>
        <taxon>Cyanophyceae</taxon>
        <taxon>Nostocales</taxon>
        <taxon>Scytonemataceae</taxon>
        <taxon>Scytonema</taxon>
    </lineage>
</organism>
<dbReference type="Proteomes" id="UP000076925">
    <property type="component" value="Unassembled WGS sequence"/>
</dbReference>
<dbReference type="PANTHER" id="PTHR10953">
    <property type="entry name" value="UBIQUITIN-ACTIVATING ENZYME E1"/>
    <property type="match status" value="1"/>
</dbReference>
<proteinExistence type="predicted"/>
<dbReference type="InterPro" id="IPR045886">
    <property type="entry name" value="ThiF/MoeB/HesA"/>
</dbReference>
<sequence length="313" mass="35065">MQAFTIAIARFKPTFYLPHCSIMILNFSYTDSCPIIPTPHNEIQFYVVGAGGTGSYLVPGLARLITEIKSKTHKKVSCTIVDPDTVEEINIPRQNFQKADIGLSKAKVLAMRYGFALGLEIKAIPSRFTSEMVNRGWRTLNIIVGCVDNADARNDIRKCLDYNTPQEGASVFWLDCGNHEASGQVLLGTKKDFKISEAFDNKENPSLCINLPSPTILHPELLIPKPEEKGEPRLSCAEIQMRNFQSLFVNQTCATHACQYLLDLTLTGGLRKFATYFDCISGTSKSLYTCRETLNQFSNKHQNHTIKNHHETL</sequence>
<gene>
    <name evidence="2" type="ORF">WA1_49045</name>
</gene>
<dbReference type="Pfam" id="PF00899">
    <property type="entry name" value="ThiF"/>
    <property type="match status" value="1"/>
</dbReference>
<dbReference type="Gene3D" id="3.40.50.720">
    <property type="entry name" value="NAD(P)-binding Rossmann-like Domain"/>
    <property type="match status" value="1"/>
</dbReference>
<evidence type="ECO:0000259" key="1">
    <source>
        <dbReference type="Pfam" id="PF00899"/>
    </source>
</evidence>